<evidence type="ECO:0000256" key="1">
    <source>
        <dbReference type="SAM" id="MobiDB-lite"/>
    </source>
</evidence>
<evidence type="ECO:0000313" key="4">
    <source>
        <dbReference type="Proteomes" id="UP000294963"/>
    </source>
</evidence>
<feature type="compositionally biased region" description="Low complexity" evidence="1">
    <location>
        <begin position="56"/>
        <end position="73"/>
    </location>
</feature>
<keyword evidence="4" id="KW-1185">Reference proteome</keyword>
<evidence type="ECO:0008006" key="5">
    <source>
        <dbReference type="Google" id="ProtNLM"/>
    </source>
</evidence>
<keyword evidence="2" id="KW-0732">Signal</keyword>
<feature type="region of interest" description="Disordered" evidence="1">
    <location>
        <begin position="54"/>
        <end position="80"/>
    </location>
</feature>
<feature type="chain" id="PRO_5020807317" description="Lipoprotein" evidence="2">
    <location>
        <begin position="26"/>
        <end position="80"/>
    </location>
</feature>
<evidence type="ECO:0000256" key="2">
    <source>
        <dbReference type="SAM" id="SignalP"/>
    </source>
</evidence>
<protein>
    <recommendedName>
        <fullName evidence="5">Lipoprotein</fullName>
    </recommendedName>
</protein>
<organism evidence="3 4">
    <name type="scientific">Acinetobacter calcoaceticus</name>
    <dbReference type="NCBI Taxonomy" id="471"/>
    <lineage>
        <taxon>Bacteria</taxon>
        <taxon>Pseudomonadati</taxon>
        <taxon>Pseudomonadota</taxon>
        <taxon>Gammaproteobacteria</taxon>
        <taxon>Moraxellales</taxon>
        <taxon>Moraxellaceae</taxon>
        <taxon>Acinetobacter</taxon>
        <taxon>Acinetobacter calcoaceticus/baumannii complex</taxon>
    </lineage>
</organism>
<name>A0A4R1XT25_ACICA</name>
<evidence type="ECO:0000313" key="3">
    <source>
        <dbReference type="EMBL" id="TCM66729.1"/>
    </source>
</evidence>
<accession>A0A4R1XT25</accession>
<proteinExistence type="predicted"/>
<comment type="caution">
    <text evidence="3">The sequence shown here is derived from an EMBL/GenBank/DDBJ whole genome shotgun (WGS) entry which is preliminary data.</text>
</comment>
<dbReference type="PROSITE" id="PS51257">
    <property type="entry name" value="PROKAR_LIPOPROTEIN"/>
    <property type="match status" value="1"/>
</dbReference>
<gene>
    <name evidence="3" type="ORF">EC844_11118</name>
</gene>
<feature type="signal peptide" evidence="2">
    <location>
        <begin position="1"/>
        <end position="25"/>
    </location>
</feature>
<dbReference type="Proteomes" id="UP000294963">
    <property type="component" value="Unassembled WGS sequence"/>
</dbReference>
<sequence length="80" mass="7791">MLFKKIAIAAAVVTTLAFVGCTKKAEDKAPDAATAASEVQATSEVAAMNDAASTPVEAVASTPAEAAASTPVVDAPAASQ</sequence>
<dbReference type="EMBL" id="SLVJ01000011">
    <property type="protein sequence ID" value="TCM66729.1"/>
    <property type="molecule type" value="Genomic_DNA"/>
</dbReference>
<dbReference type="AlphaFoldDB" id="A0A4R1XT25"/>
<reference evidence="3 4" key="1">
    <citation type="submission" date="2019-03" db="EMBL/GenBank/DDBJ databases">
        <title>Genomic analyses of the natural microbiome of Caenorhabditis elegans.</title>
        <authorList>
            <person name="Samuel B."/>
        </authorList>
    </citation>
    <scope>NUCLEOTIDE SEQUENCE [LARGE SCALE GENOMIC DNA]</scope>
    <source>
        <strain evidence="3 4">JUb89</strain>
    </source>
</reference>